<dbReference type="InterPro" id="IPR036291">
    <property type="entry name" value="NAD(P)-bd_dom_sf"/>
</dbReference>
<dbReference type="AlphaFoldDB" id="A0A5C3QDM3"/>
<feature type="domain" description="Alcohol dehydrogenase-like C-terminal" evidence="1">
    <location>
        <begin position="90"/>
        <end position="158"/>
    </location>
</feature>
<dbReference type="OrthoDB" id="809632at2759"/>
<protein>
    <recommendedName>
        <fullName evidence="1">Alcohol dehydrogenase-like C-terminal domain-containing protein</fullName>
    </recommendedName>
</protein>
<dbReference type="InterPro" id="IPR013149">
    <property type="entry name" value="ADH-like_C"/>
</dbReference>
<reference evidence="2 3" key="1">
    <citation type="journal article" date="2019" name="Nat. Ecol. Evol.">
        <title>Megaphylogeny resolves global patterns of mushroom evolution.</title>
        <authorList>
            <person name="Varga T."/>
            <person name="Krizsan K."/>
            <person name="Foldi C."/>
            <person name="Dima B."/>
            <person name="Sanchez-Garcia M."/>
            <person name="Sanchez-Ramirez S."/>
            <person name="Szollosi G.J."/>
            <person name="Szarkandi J.G."/>
            <person name="Papp V."/>
            <person name="Albert L."/>
            <person name="Andreopoulos W."/>
            <person name="Angelini C."/>
            <person name="Antonin V."/>
            <person name="Barry K.W."/>
            <person name="Bougher N.L."/>
            <person name="Buchanan P."/>
            <person name="Buyck B."/>
            <person name="Bense V."/>
            <person name="Catcheside P."/>
            <person name="Chovatia M."/>
            <person name="Cooper J."/>
            <person name="Damon W."/>
            <person name="Desjardin D."/>
            <person name="Finy P."/>
            <person name="Geml J."/>
            <person name="Haridas S."/>
            <person name="Hughes K."/>
            <person name="Justo A."/>
            <person name="Karasinski D."/>
            <person name="Kautmanova I."/>
            <person name="Kiss B."/>
            <person name="Kocsube S."/>
            <person name="Kotiranta H."/>
            <person name="LaButti K.M."/>
            <person name="Lechner B.E."/>
            <person name="Liimatainen K."/>
            <person name="Lipzen A."/>
            <person name="Lukacs Z."/>
            <person name="Mihaltcheva S."/>
            <person name="Morgado L.N."/>
            <person name="Niskanen T."/>
            <person name="Noordeloos M.E."/>
            <person name="Ohm R.A."/>
            <person name="Ortiz-Santana B."/>
            <person name="Ovrebo C."/>
            <person name="Racz N."/>
            <person name="Riley R."/>
            <person name="Savchenko A."/>
            <person name="Shiryaev A."/>
            <person name="Soop K."/>
            <person name="Spirin V."/>
            <person name="Szebenyi C."/>
            <person name="Tomsovsky M."/>
            <person name="Tulloss R.E."/>
            <person name="Uehling J."/>
            <person name="Grigoriev I.V."/>
            <person name="Vagvolgyi C."/>
            <person name="Papp T."/>
            <person name="Martin F.M."/>
            <person name="Miettinen O."/>
            <person name="Hibbett D.S."/>
            <person name="Nagy L.G."/>
        </authorList>
    </citation>
    <scope>NUCLEOTIDE SEQUENCE [LARGE SCALE GENOMIC DNA]</scope>
    <source>
        <strain evidence="2 3">CBS 309.79</strain>
    </source>
</reference>
<gene>
    <name evidence="2" type="ORF">BDV98DRAFT_606139</name>
</gene>
<dbReference type="CDD" id="cd05288">
    <property type="entry name" value="PGDH"/>
    <property type="match status" value="1"/>
</dbReference>
<name>A0A5C3QDM3_9AGAR</name>
<evidence type="ECO:0000313" key="2">
    <source>
        <dbReference type="EMBL" id="TFK99267.1"/>
    </source>
</evidence>
<dbReference type="Pfam" id="PF00107">
    <property type="entry name" value="ADH_zinc_N"/>
    <property type="match status" value="1"/>
</dbReference>
<proteinExistence type="predicted"/>
<dbReference type="InterPro" id="IPR045010">
    <property type="entry name" value="MDR_fam"/>
</dbReference>
<dbReference type="Gene3D" id="3.40.50.720">
    <property type="entry name" value="NAD(P)-binding Rossmann-like Domain"/>
    <property type="match status" value="1"/>
</dbReference>
<dbReference type="Gene3D" id="3.90.180.10">
    <property type="entry name" value="Medium-chain alcohol dehydrogenases, catalytic domain"/>
    <property type="match status" value="1"/>
</dbReference>
<dbReference type="SUPFAM" id="SSF50129">
    <property type="entry name" value="GroES-like"/>
    <property type="match status" value="1"/>
</dbReference>
<dbReference type="PANTHER" id="PTHR43205:SF42">
    <property type="entry name" value="ALCOHOL DEHYDROGENASE, ZINC-CONTAINING (AFU_ORTHOLOGUE AFUA_7G04530)"/>
    <property type="match status" value="1"/>
</dbReference>
<accession>A0A5C3QDM3</accession>
<sequence>MNVVAVGQVVTSKSSVYQVGDLVMGMLRWIAYAVHDEAPTDGGPPLTKLDPMPGFSLSVYLGAFGWPGLTAYFGLHDILKFRKSESIVVAVGNMVVQYAKNVISAGKVVAIAGSKEKCEWLKTIGADIAVNYEVADFKQQLNAATDGFVDAYFDNVGLTPSPAYNYLDETRFPNYSQIITSRLNLQGFIVLDNMPRFPEGMAALTTAVKERKLVIKDEETLVRTTFEEIPKTWGMLFEGGNTGKLITQVGELD</sequence>
<organism evidence="2 3">
    <name type="scientific">Pterulicium gracile</name>
    <dbReference type="NCBI Taxonomy" id="1884261"/>
    <lineage>
        <taxon>Eukaryota</taxon>
        <taxon>Fungi</taxon>
        <taxon>Dikarya</taxon>
        <taxon>Basidiomycota</taxon>
        <taxon>Agaricomycotina</taxon>
        <taxon>Agaricomycetes</taxon>
        <taxon>Agaricomycetidae</taxon>
        <taxon>Agaricales</taxon>
        <taxon>Pleurotineae</taxon>
        <taxon>Pterulaceae</taxon>
        <taxon>Pterulicium</taxon>
    </lineage>
</organism>
<dbReference type="InterPro" id="IPR011032">
    <property type="entry name" value="GroES-like_sf"/>
</dbReference>
<keyword evidence="3" id="KW-1185">Reference proteome</keyword>
<evidence type="ECO:0000259" key="1">
    <source>
        <dbReference type="Pfam" id="PF00107"/>
    </source>
</evidence>
<dbReference type="Proteomes" id="UP000305067">
    <property type="component" value="Unassembled WGS sequence"/>
</dbReference>
<dbReference type="EMBL" id="ML178834">
    <property type="protein sequence ID" value="TFK99267.1"/>
    <property type="molecule type" value="Genomic_DNA"/>
</dbReference>
<evidence type="ECO:0000313" key="3">
    <source>
        <dbReference type="Proteomes" id="UP000305067"/>
    </source>
</evidence>
<dbReference type="GO" id="GO:0016628">
    <property type="term" value="F:oxidoreductase activity, acting on the CH-CH group of donors, NAD or NADP as acceptor"/>
    <property type="evidence" value="ECO:0007669"/>
    <property type="project" value="InterPro"/>
</dbReference>
<dbReference type="PANTHER" id="PTHR43205">
    <property type="entry name" value="PROSTAGLANDIN REDUCTASE"/>
    <property type="match status" value="1"/>
</dbReference>
<dbReference type="SUPFAM" id="SSF51735">
    <property type="entry name" value="NAD(P)-binding Rossmann-fold domains"/>
    <property type="match status" value="1"/>
</dbReference>